<evidence type="ECO:0000313" key="1">
    <source>
        <dbReference type="EMBL" id="PPR86048.1"/>
    </source>
</evidence>
<gene>
    <name evidence="1" type="ORF">GOBAR_AA34639</name>
</gene>
<dbReference type="AlphaFoldDB" id="A0A2P5W4S3"/>
<dbReference type="InterPro" id="IPR036691">
    <property type="entry name" value="Endo/exonu/phosph_ase_sf"/>
</dbReference>
<dbReference type="OrthoDB" id="978193at2759"/>
<protein>
    <submittedName>
        <fullName evidence="1">Uncharacterized protein</fullName>
    </submittedName>
</protein>
<organism evidence="1 2">
    <name type="scientific">Gossypium barbadense</name>
    <name type="common">Sea Island cotton</name>
    <name type="synonym">Hibiscus barbadensis</name>
    <dbReference type="NCBI Taxonomy" id="3634"/>
    <lineage>
        <taxon>Eukaryota</taxon>
        <taxon>Viridiplantae</taxon>
        <taxon>Streptophyta</taxon>
        <taxon>Embryophyta</taxon>
        <taxon>Tracheophyta</taxon>
        <taxon>Spermatophyta</taxon>
        <taxon>Magnoliopsida</taxon>
        <taxon>eudicotyledons</taxon>
        <taxon>Gunneridae</taxon>
        <taxon>Pentapetalae</taxon>
        <taxon>rosids</taxon>
        <taxon>malvids</taxon>
        <taxon>Malvales</taxon>
        <taxon>Malvaceae</taxon>
        <taxon>Malvoideae</taxon>
        <taxon>Gossypium</taxon>
    </lineage>
</organism>
<evidence type="ECO:0000313" key="2">
    <source>
        <dbReference type="Proteomes" id="UP000239757"/>
    </source>
</evidence>
<sequence length="110" mass="12522">MYSNNFTRVRNLCRMSSCLAVSSEGCCGGLAMLWKDGVDVSIQNYSSHHMDSLVRMESHNSFRFIGFYGHADLNLRSRSREIFRTVGSSVREDWIVGGYFNAIINEAKKE</sequence>
<name>A0A2P5W4S3_GOSBA</name>
<dbReference type="EMBL" id="KZ669144">
    <property type="protein sequence ID" value="PPR86048.1"/>
    <property type="molecule type" value="Genomic_DNA"/>
</dbReference>
<accession>A0A2P5W4S3</accession>
<dbReference type="Proteomes" id="UP000239757">
    <property type="component" value="Unassembled WGS sequence"/>
</dbReference>
<dbReference type="Gene3D" id="3.60.10.10">
    <property type="entry name" value="Endonuclease/exonuclease/phosphatase"/>
    <property type="match status" value="1"/>
</dbReference>
<reference evidence="1 2" key="1">
    <citation type="submission" date="2015-01" db="EMBL/GenBank/DDBJ databases">
        <title>Genome of allotetraploid Gossypium barbadense reveals genomic plasticity and fiber elongation in cotton evolution.</title>
        <authorList>
            <person name="Chen X."/>
            <person name="Liu X."/>
            <person name="Zhao B."/>
            <person name="Zheng H."/>
            <person name="Hu Y."/>
            <person name="Lu G."/>
            <person name="Yang C."/>
            <person name="Chen J."/>
            <person name="Shan C."/>
            <person name="Zhang L."/>
            <person name="Zhou Y."/>
            <person name="Wang L."/>
            <person name="Guo W."/>
            <person name="Bai Y."/>
            <person name="Ruan J."/>
            <person name="Shangguan X."/>
            <person name="Mao Y."/>
            <person name="Jiang J."/>
            <person name="Zhu Y."/>
            <person name="Lei J."/>
            <person name="Kang H."/>
            <person name="Chen S."/>
            <person name="He X."/>
            <person name="Wang R."/>
            <person name="Wang Y."/>
            <person name="Chen J."/>
            <person name="Wang L."/>
            <person name="Yu S."/>
            <person name="Wang B."/>
            <person name="Wei J."/>
            <person name="Song S."/>
            <person name="Lu X."/>
            <person name="Gao Z."/>
            <person name="Gu W."/>
            <person name="Deng X."/>
            <person name="Ma D."/>
            <person name="Wang S."/>
            <person name="Liang W."/>
            <person name="Fang L."/>
            <person name="Cai C."/>
            <person name="Zhu X."/>
            <person name="Zhou B."/>
            <person name="Zhang Y."/>
            <person name="Chen Z."/>
            <person name="Xu S."/>
            <person name="Zhu R."/>
            <person name="Wang S."/>
            <person name="Zhang T."/>
            <person name="Zhao G."/>
        </authorList>
    </citation>
    <scope>NUCLEOTIDE SEQUENCE [LARGE SCALE GENOMIC DNA]</scope>
    <source>
        <strain evidence="2">cv. Xinhai21</strain>
        <tissue evidence="1">Leaf</tissue>
    </source>
</reference>
<proteinExistence type="predicted"/>